<proteinExistence type="predicted"/>
<dbReference type="EMBL" id="HBUF01112521">
    <property type="protein sequence ID" value="CAG6640547.1"/>
    <property type="molecule type" value="Transcribed_RNA"/>
</dbReference>
<dbReference type="AlphaFoldDB" id="A0A8D8VYL5"/>
<accession>A0A8D8VYL5</accession>
<reference evidence="1" key="1">
    <citation type="submission" date="2021-05" db="EMBL/GenBank/DDBJ databases">
        <authorList>
            <person name="Alioto T."/>
            <person name="Alioto T."/>
            <person name="Gomez Garrido J."/>
        </authorList>
    </citation>
    <scope>NUCLEOTIDE SEQUENCE</scope>
</reference>
<organism evidence="1">
    <name type="scientific">Cacopsylla melanoneura</name>
    <dbReference type="NCBI Taxonomy" id="428564"/>
    <lineage>
        <taxon>Eukaryota</taxon>
        <taxon>Metazoa</taxon>
        <taxon>Ecdysozoa</taxon>
        <taxon>Arthropoda</taxon>
        <taxon>Hexapoda</taxon>
        <taxon>Insecta</taxon>
        <taxon>Pterygota</taxon>
        <taxon>Neoptera</taxon>
        <taxon>Paraneoptera</taxon>
        <taxon>Hemiptera</taxon>
        <taxon>Sternorrhyncha</taxon>
        <taxon>Psylloidea</taxon>
        <taxon>Psyllidae</taxon>
        <taxon>Psyllinae</taxon>
        <taxon>Cacopsylla</taxon>
    </lineage>
</organism>
<sequence>MRSEPKTQLLSRGKITARHETMYKFAYSVLRKASPRIPIFCYSVHNIDRENKNPNTKLGVIKLGCCESCAETKNSLNIVFTVLFYGACEIFLLTPKILPSLPCIPNRTKGTTS</sequence>
<name>A0A8D8VYL5_9HEMI</name>
<protein>
    <submittedName>
        <fullName evidence="1">Uncharacterized protein</fullName>
    </submittedName>
</protein>
<evidence type="ECO:0000313" key="1">
    <source>
        <dbReference type="EMBL" id="CAG6640547.1"/>
    </source>
</evidence>